<gene>
    <name evidence="1" type="ORF">V22_29470</name>
</gene>
<dbReference type="Proteomes" id="UP000319976">
    <property type="component" value="Chromosome"/>
</dbReference>
<sequence length="61" mass="7222">MTLVTQRHSRESENPIQTLIRLEMDSRFRGNDGNECKLTNRTLSHINLEPRQEFLSRLQNP</sequence>
<accession>A0A517TBE6</accession>
<keyword evidence="2" id="KW-1185">Reference proteome</keyword>
<name>A0A517TBE6_9PLAN</name>
<evidence type="ECO:0000313" key="2">
    <source>
        <dbReference type="Proteomes" id="UP000319976"/>
    </source>
</evidence>
<dbReference type="KEGG" id="chya:V22_29470"/>
<reference evidence="1 2" key="1">
    <citation type="submission" date="2019-02" db="EMBL/GenBank/DDBJ databases">
        <title>Deep-cultivation of Planctomycetes and their phenomic and genomic characterization uncovers novel biology.</title>
        <authorList>
            <person name="Wiegand S."/>
            <person name="Jogler M."/>
            <person name="Boedeker C."/>
            <person name="Pinto D."/>
            <person name="Vollmers J."/>
            <person name="Rivas-Marin E."/>
            <person name="Kohn T."/>
            <person name="Peeters S.H."/>
            <person name="Heuer A."/>
            <person name="Rast P."/>
            <person name="Oberbeckmann S."/>
            <person name="Bunk B."/>
            <person name="Jeske O."/>
            <person name="Meyerdierks A."/>
            <person name="Storesund J.E."/>
            <person name="Kallscheuer N."/>
            <person name="Luecker S."/>
            <person name="Lage O.M."/>
            <person name="Pohl T."/>
            <person name="Merkel B.J."/>
            <person name="Hornburger P."/>
            <person name="Mueller R.-W."/>
            <person name="Bruemmer F."/>
            <person name="Labrenz M."/>
            <person name="Spormann A.M."/>
            <person name="Op den Camp H."/>
            <person name="Overmann J."/>
            <person name="Amann R."/>
            <person name="Jetten M.S.M."/>
            <person name="Mascher T."/>
            <person name="Medema M.H."/>
            <person name="Devos D.P."/>
            <person name="Kaster A.-K."/>
            <person name="Ovreas L."/>
            <person name="Rohde M."/>
            <person name="Galperin M.Y."/>
            <person name="Jogler C."/>
        </authorList>
    </citation>
    <scope>NUCLEOTIDE SEQUENCE [LARGE SCALE GENOMIC DNA]</scope>
    <source>
        <strain evidence="1 2">V22</strain>
    </source>
</reference>
<dbReference type="AlphaFoldDB" id="A0A517TBE6"/>
<protein>
    <submittedName>
        <fullName evidence="1">Uncharacterized protein</fullName>
    </submittedName>
</protein>
<organism evidence="1 2">
    <name type="scientific">Calycomorphotria hydatis</name>
    <dbReference type="NCBI Taxonomy" id="2528027"/>
    <lineage>
        <taxon>Bacteria</taxon>
        <taxon>Pseudomonadati</taxon>
        <taxon>Planctomycetota</taxon>
        <taxon>Planctomycetia</taxon>
        <taxon>Planctomycetales</taxon>
        <taxon>Planctomycetaceae</taxon>
        <taxon>Calycomorphotria</taxon>
    </lineage>
</organism>
<proteinExistence type="predicted"/>
<evidence type="ECO:0000313" key="1">
    <source>
        <dbReference type="EMBL" id="QDT65687.1"/>
    </source>
</evidence>
<dbReference type="EMBL" id="CP036316">
    <property type="protein sequence ID" value="QDT65687.1"/>
    <property type="molecule type" value="Genomic_DNA"/>
</dbReference>